<keyword evidence="1" id="KW-1133">Transmembrane helix</keyword>
<evidence type="ECO:0000313" key="2">
    <source>
        <dbReference type="EMBL" id="MBB5203371.1"/>
    </source>
</evidence>
<sequence length="121" mass="12815">MRERSLHRDGPRLALIAIWLGTAAASLWDGGAAGQRLLQGFGLSTAVALFLVWAGALWDLAIGLALALRPSKSIYALALIGMLGMTLLATLLQPSLWLDPLGSLLKNLAILALLLQGLHKP</sequence>
<organism evidence="2 3">
    <name type="scientific">Inhella inkyongensis</name>
    <dbReference type="NCBI Taxonomy" id="392593"/>
    <lineage>
        <taxon>Bacteria</taxon>
        <taxon>Pseudomonadati</taxon>
        <taxon>Pseudomonadota</taxon>
        <taxon>Betaproteobacteria</taxon>
        <taxon>Burkholderiales</taxon>
        <taxon>Sphaerotilaceae</taxon>
        <taxon>Inhella</taxon>
    </lineage>
</organism>
<dbReference type="InterPro" id="IPR025695">
    <property type="entry name" value="DoxX-like"/>
</dbReference>
<keyword evidence="3" id="KW-1185">Reference proteome</keyword>
<dbReference type="AlphaFoldDB" id="A0A840S3Z5"/>
<dbReference type="Proteomes" id="UP000554837">
    <property type="component" value="Unassembled WGS sequence"/>
</dbReference>
<dbReference type="OrthoDB" id="5292533at2"/>
<gene>
    <name evidence="2" type="ORF">HNQ51_000664</name>
</gene>
<keyword evidence="1" id="KW-0472">Membrane</keyword>
<evidence type="ECO:0000256" key="1">
    <source>
        <dbReference type="SAM" id="Phobius"/>
    </source>
</evidence>
<keyword evidence="1" id="KW-0812">Transmembrane</keyword>
<dbReference type="RefSeq" id="WP_138857568.1">
    <property type="nucleotide sequence ID" value="NZ_CP040709.1"/>
</dbReference>
<proteinExistence type="predicted"/>
<dbReference type="EMBL" id="JACHHO010000001">
    <property type="protein sequence ID" value="MBB5203371.1"/>
    <property type="molecule type" value="Genomic_DNA"/>
</dbReference>
<comment type="caution">
    <text evidence="2">The sequence shown here is derived from an EMBL/GenBank/DDBJ whole genome shotgun (WGS) entry which is preliminary data.</text>
</comment>
<evidence type="ECO:0000313" key="3">
    <source>
        <dbReference type="Proteomes" id="UP000554837"/>
    </source>
</evidence>
<evidence type="ECO:0008006" key="4">
    <source>
        <dbReference type="Google" id="ProtNLM"/>
    </source>
</evidence>
<feature type="transmembrane region" description="Helical" evidence="1">
    <location>
        <begin position="41"/>
        <end position="67"/>
    </location>
</feature>
<reference evidence="2 3" key="1">
    <citation type="submission" date="2020-08" db="EMBL/GenBank/DDBJ databases">
        <title>Genomic Encyclopedia of Type Strains, Phase IV (KMG-IV): sequencing the most valuable type-strain genomes for metagenomic binning, comparative biology and taxonomic classification.</title>
        <authorList>
            <person name="Goeker M."/>
        </authorList>
    </citation>
    <scope>NUCLEOTIDE SEQUENCE [LARGE SCALE GENOMIC DNA]</scope>
    <source>
        <strain evidence="2 3">DSM 23958</strain>
    </source>
</reference>
<protein>
    <recommendedName>
        <fullName evidence="4">Epimerase</fullName>
    </recommendedName>
</protein>
<dbReference type="Pfam" id="PF13781">
    <property type="entry name" value="DoxX_3"/>
    <property type="match status" value="1"/>
</dbReference>
<accession>A0A840S3Z5</accession>
<feature type="transmembrane region" description="Helical" evidence="1">
    <location>
        <begin position="74"/>
        <end position="94"/>
    </location>
</feature>
<name>A0A840S3Z5_9BURK</name>